<dbReference type="GO" id="GO:0016682">
    <property type="term" value="F:oxidoreductase activity, acting on diphenols and related substances as donors, oxygen as acceptor"/>
    <property type="evidence" value="ECO:0007669"/>
    <property type="project" value="InterPro"/>
</dbReference>
<evidence type="ECO:0000313" key="19">
    <source>
        <dbReference type="Proteomes" id="UP001164718"/>
    </source>
</evidence>
<proteinExistence type="inferred from homology"/>
<dbReference type="InterPro" id="IPR011759">
    <property type="entry name" value="Cyt_c_oxidase_su2_TM_dom"/>
</dbReference>
<dbReference type="PROSITE" id="PS51257">
    <property type="entry name" value="PROKAR_LIPOPROTEIN"/>
    <property type="match status" value="1"/>
</dbReference>
<keyword evidence="5 14" id="KW-0813">Transport</keyword>
<evidence type="ECO:0000313" key="18">
    <source>
        <dbReference type="EMBL" id="WAA09324.1"/>
    </source>
</evidence>
<dbReference type="InterPro" id="IPR036257">
    <property type="entry name" value="Cyt_c_oxidase_su2_TM_sf"/>
</dbReference>
<evidence type="ECO:0000256" key="9">
    <source>
        <dbReference type="ARBA" id="ARBA00022729"/>
    </source>
</evidence>
<dbReference type="PROSITE" id="PS50999">
    <property type="entry name" value="COX2_TM"/>
    <property type="match status" value="1"/>
</dbReference>
<dbReference type="EMBL" id="CP106878">
    <property type="protein sequence ID" value="WAA09324.1"/>
    <property type="molecule type" value="Genomic_DNA"/>
</dbReference>
<organism evidence="18 19">
    <name type="scientific">Fervidibacillus albus</name>
    <dbReference type="NCBI Taxonomy" id="2980026"/>
    <lineage>
        <taxon>Bacteria</taxon>
        <taxon>Bacillati</taxon>
        <taxon>Bacillota</taxon>
        <taxon>Bacilli</taxon>
        <taxon>Bacillales</taxon>
        <taxon>Bacillaceae</taxon>
        <taxon>Fervidibacillus</taxon>
    </lineage>
</organism>
<evidence type="ECO:0000256" key="5">
    <source>
        <dbReference type="ARBA" id="ARBA00022448"/>
    </source>
</evidence>
<dbReference type="GO" id="GO:0005886">
    <property type="term" value="C:plasma membrane"/>
    <property type="evidence" value="ECO:0007669"/>
    <property type="project" value="UniProtKB-SubCell"/>
</dbReference>
<dbReference type="GO" id="GO:0009486">
    <property type="term" value="F:cytochrome bo3 ubiquinol oxidase activity"/>
    <property type="evidence" value="ECO:0007669"/>
    <property type="project" value="InterPro"/>
</dbReference>
<comment type="function">
    <text evidence="14">Catalyzes quinol oxidation with the concomitant reduction of oxygen to water. Subunit II transfers the electrons from a quinol to the binuclear center of the catalytic subunit I.</text>
</comment>
<keyword evidence="8 15" id="KW-0812">Transmembrane</keyword>
<feature type="domain" description="Cytochrome oxidase subunit II transmembrane region profile" evidence="17">
    <location>
        <begin position="20"/>
        <end position="116"/>
    </location>
</feature>
<evidence type="ECO:0000256" key="7">
    <source>
        <dbReference type="ARBA" id="ARBA00022660"/>
    </source>
</evidence>
<dbReference type="EC" id="1.10.3.-" evidence="14"/>
<comment type="catalytic activity">
    <reaction evidence="1 14">
        <text>2 a quinol + O2 = 2 a quinone + 2 H2O</text>
        <dbReference type="Rhea" id="RHEA:55376"/>
        <dbReference type="ChEBI" id="CHEBI:15377"/>
        <dbReference type="ChEBI" id="CHEBI:15379"/>
        <dbReference type="ChEBI" id="CHEBI:24646"/>
        <dbReference type="ChEBI" id="CHEBI:132124"/>
    </reaction>
</comment>
<evidence type="ECO:0000256" key="3">
    <source>
        <dbReference type="ARBA" id="ARBA00007866"/>
    </source>
</evidence>
<dbReference type="PIRSF" id="PIRSF000292">
    <property type="entry name" value="Ubi_od_II"/>
    <property type="match status" value="1"/>
</dbReference>
<dbReference type="GO" id="GO:0042773">
    <property type="term" value="P:ATP synthesis coupled electron transport"/>
    <property type="evidence" value="ECO:0007669"/>
    <property type="project" value="TreeGrafter"/>
</dbReference>
<evidence type="ECO:0000259" key="17">
    <source>
        <dbReference type="PROSITE" id="PS50999"/>
    </source>
</evidence>
<dbReference type="Proteomes" id="UP001164718">
    <property type="component" value="Chromosome"/>
</dbReference>
<evidence type="ECO:0000259" key="16">
    <source>
        <dbReference type="PROSITE" id="PS50857"/>
    </source>
</evidence>
<reference evidence="18" key="1">
    <citation type="submission" date="2022-09" db="EMBL/GenBank/DDBJ databases">
        <title>Complete Genomes of Fervidibacillus albus and Fervidibacillus halotolerans isolated from tidal flat sediments.</title>
        <authorList>
            <person name="Kwon K.K."/>
            <person name="Yang S.-H."/>
            <person name="Park M.J."/>
            <person name="Oh H.-M."/>
        </authorList>
    </citation>
    <scope>NUCLEOTIDE SEQUENCE</scope>
    <source>
        <strain evidence="18">MEBiC13591</strain>
    </source>
</reference>
<evidence type="ECO:0000256" key="11">
    <source>
        <dbReference type="ARBA" id="ARBA00022989"/>
    </source>
</evidence>
<comment type="subcellular location">
    <subcellularLocation>
        <location evidence="2">Cell membrane</location>
        <topology evidence="2">Multi-pass membrane protein</topology>
    </subcellularLocation>
</comment>
<keyword evidence="10 14" id="KW-0249">Electron transport</keyword>
<dbReference type="PANTHER" id="PTHR22888:SF18">
    <property type="entry name" value="CYTOCHROME BO(3) UBIQUINOL OXIDASE SUBUNIT 2"/>
    <property type="match status" value="1"/>
</dbReference>
<dbReference type="InterPro" id="IPR008972">
    <property type="entry name" value="Cupredoxin"/>
</dbReference>
<evidence type="ECO:0000256" key="6">
    <source>
        <dbReference type="ARBA" id="ARBA00022475"/>
    </source>
</evidence>
<evidence type="ECO:0000256" key="2">
    <source>
        <dbReference type="ARBA" id="ARBA00004651"/>
    </source>
</evidence>
<dbReference type="Gene3D" id="2.60.40.420">
    <property type="entry name" value="Cupredoxins - blue copper proteins"/>
    <property type="match status" value="1"/>
</dbReference>
<protein>
    <recommendedName>
        <fullName evidence="4 14">Quinol oxidase subunit 2</fullName>
        <ecNumber evidence="14">1.10.3.-</ecNumber>
    </recommendedName>
</protein>
<keyword evidence="6 14" id="KW-1003">Cell membrane</keyword>
<dbReference type="InterPro" id="IPR002429">
    <property type="entry name" value="CcO_II-like_C"/>
</dbReference>
<accession>A0A9E8LV11</accession>
<feature type="transmembrane region" description="Helical" evidence="15">
    <location>
        <begin position="87"/>
        <end position="106"/>
    </location>
</feature>
<dbReference type="RefSeq" id="WP_275417106.1">
    <property type="nucleotide sequence ID" value="NZ_CP106878.1"/>
</dbReference>
<keyword evidence="19" id="KW-1185">Reference proteome</keyword>
<name>A0A9E8LV11_9BACI</name>
<dbReference type="InterPro" id="IPR006333">
    <property type="entry name" value="Cyt_o_ubiquinol_oxidase_su2"/>
</dbReference>
<feature type="transmembrane region" description="Helical" evidence="15">
    <location>
        <begin position="48"/>
        <end position="66"/>
    </location>
</feature>
<dbReference type="Pfam" id="PF02790">
    <property type="entry name" value="COX2_TM"/>
    <property type="match status" value="1"/>
</dbReference>
<evidence type="ECO:0000256" key="10">
    <source>
        <dbReference type="ARBA" id="ARBA00022982"/>
    </source>
</evidence>
<evidence type="ECO:0000256" key="14">
    <source>
        <dbReference type="PIRNR" id="PIRNR000292"/>
    </source>
</evidence>
<keyword evidence="9" id="KW-0732">Signal</keyword>
<feature type="domain" description="Cytochrome oxidase subunit II copper A binding" evidence="16">
    <location>
        <begin position="122"/>
        <end position="234"/>
    </location>
</feature>
<keyword evidence="13 14" id="KW-0472">Membrane</keyword>
<dbReference type="PANTHER" id="PTHR22888">
    <property type="entry name" value="CYTOCHROME C OXIDASE, SUBUNIT II"/>
    <property type="match status" value="1"/>
</dbReference>
<dbReference type="SUPFAM" id="SSF49503">
    <property type="entry name" value="Cupredoxins"/>
    <property type="match status" value="1"/>
</dbReference>
<dbReference type="GO" id="GO:0004129">
    <property type="term" value="F:cytochrome-c oxidase activity"/>
    <property type="evidence" value="ECO:0007669"/>
    <property type="project" value="UniProtKB-UniRule"/>
</dbReference>
<dbReference type="KEGG" id="faf:OE104_12240"/>
<evidence type="ECO:0000256" key="12">
    <source>
        <dbReference type="ARBA" id="ARBA00023002"/>
    </source>
</evidence>
<dbReference type="Gene3D" id="1.10.287.90">
    <property type="match status" value="1"/>
</dbReference>
<evidence type="ECO:0000256" key="15">
    <source>
        <dbReference type="SAM" id="Phobius"/>
    </source>
</evidence>
<keyword evidence="7 14" id="KW-0679">Respiratory chain</keyword>
<keyword evidence="12 14" id="KW-0560">Oxidoreductase</keyword>
<evidence type="ECO:0000256" key="8">
    <source>
        <dbReference type="ARBA" id="ARBA00022692"/>
    </source>
</evidence>
<sequence length="316" mass="36503">MKRKRLIGSAIAISLLLLLSGCETNLVVFQPMGPQAQKIADLINWSLIWIGLIVIVVISMFVYFVWKYRAGANSKYEPEEHGNKWIEITWTTIPIIIVILLIVPTVRTLYDLEEIPEGYEDQEPLVIHVTSADWKWIFSYPEENIETVNYVNIPVKRPVIFKLTSAGTMQSFWIPSLSGQIYTMAKMEVELPIVADYEGSYFGKNTNFNGEGYQGMEFEVLVQSSNDFDEWVQEVKEKAPKLTEEDYTEILKPSHLGRLTFSNTHLDWIDHADHHADEYLYPDLYYEHGYPGQIFYDEDNDENAVEETGGDHNHEH</sequence>
<dbReference type="InterPro" id="IPR034227">
    <property type="entry name" value="CuRO_UO_II"/>
</dbReference>
<dbReference type="SUPFAM" id="SSF81464">
    <property type="entry name" value="Cytochrome c oxidase subunit II-like, transmembrane region"/>
    <property type="match status" value="1"/>
</dbReference>
<dbReference type="CDD" id="cd04212">
    <property type="entry name" value="CuRO_UO_II"/>
    <property type="match status" value="1"/>
</dbReference>
<comment type="similarity">
    <text evidence="3 14">Belongs to the cytochrome c oxidase subunit 2 family.</text>
</comment>
<dbReference type="InterPro" id="IPR045187">
    <property type="entry name" value="CcO_II"/>
</dbReference>
<evidence type="ECO:0000256" key="13">
    <source>
        <dbReference type="ARBA" id="ARBA00023136"/>
    </source>
</evidence>
<gene>
    <name evidence="18" type="primary">qoxA</name>
    <name evidence="18" type="ORF">OE104_12240</name>
</gene>
<evidence type="ECO:0000256" key="4">
    <source>
        <dbReference type="ARBA" id="ARBA00016131"/>
    </source>
</evidence>
<dbReference type="AlphaFoldDB" id="A0A9E8LV11"/>
<evidence type="ECO:0000256" key="1">
    <source>
        <dbReference type="ARBA" id="ARBA00000725"/>
    </source>
</evidence>
<dbReference type="NCBIfam" id="TIGR01432">
    <property type="entry name" value="QOXA"/>
    <property type="match status" value="1"/>
</dbReference>
<dbReference type="InterPro" id="IPR006332">
    <property type="entry name" value="QoxA"/>
</dbReference>
<keyword evidence="11 15" id="KW-1133">Transmembrane helix</keyword>
<dbReference type="PROSITE" id="PS50857">
    <property type="entry name" value="COX2_CUA"/>
    <property type="match status" value="1"/>
</dbReference>
<dbReference type="GO" id="GO:0005507">
    <property type="term" value="F:copper ion binding"/>
    <property type="evidence" value="ECO:0007669"/>
    <property type="project" value="InterPro"/>
</dbReference>